<evidence type="ECO:0000313" key="3">
    <source>
        <dbReference type="Proteomes" id="UP000028700"/>
    </source>
</evidence>
<sequence length="40" mass="4918">MIWVLPQWLDWLIFGAVCFGTGYVIEYFRAYPDKLKEWFD</sequence>
<keyword evidence="1" id="KW-0812">Transmembrane</keyword>
<dbReference type="Proteomes" id="UP000028700">
    <property type="component" value="Unassembled WGS sequence"/>
</dbReference>
<accession>A0A081BI83</accession>
<gene>
    <name evidence="2" type="ORF">LOSG293_110670</name>
</gene>
<keyword evidence="1" id="KW-1133">Transmembrane helix</keyword>
<evidence type="ECO:0000256" key="1">
    <source>
        <dbReference type="SAM" id="Phobius"/>
    </source>
</evidence>
<proteinExistence type="predicted"/>
<feature type="transmembrane region" description="Helical" evidence="1">
    <location>
        <begin position="12"/>
        <end position="31"/>
    </location>
</feature>
<dbReference type="STRING" id="1291743.LOSG293_110670"/>
<keyword evidence="1" id="KW-0472">Membrane</keyword>
<protein>
    <submittedName>
        <fullName evidence="2">Uncharacterized protein</fullName>
    </submittedName>
</protein>
<reference evidence="2" key="1">
    <citation type="journal article" date="2014" name="Genome Announc.">
        <title>Draft Genome Sequence of Lactobacillus oryzae Strain SG293T.</title>
        <authorList>
            <person name="Tanizawa Y."/>
            <person name="Fujisawa T."/>
            <person name="Mochizuki T."/>
            <person name="Kaminuma E."/>
            <person name="Nakamura Y."/>
            <person name="Tohno M."/>
        </authorList>
    </citation>
    <scope>NUCLEOTIDE SEQUENCE [LARGE SCALE GENOMIC DNA]</scope>
    <source>
        <strain evidence="2">SG293</strain>
    </source>
</reference>
<dbReference type="EMBL" id="BBJM01000011">
    <property type="protein sequence ID" value="GAK47751.1"/>
    <property type="molecule type" value="Genomic_DNA"/>
</dbReference>
<evidence type="ECO:0000313" key="2">
    <source>
        <dbReference type="EMBL" id="GAK47751.1"/>
    </source>
</evidence>
<dbReference type="AlphaFoldDB" id="A0A081BI83"/>
<name>A0A081BI83_9LACO</name>
<keyword evidence="3" id="KW-1185">Reference proteome</keyword>
<comment type="caution">
    <text evidence="2">The sequence shown here is derived from an EMBL/GenBank/DDBJ whole genome shotgun (WGS) entry which is preliminary data.</text>
</comment>
<organism evidence="2 3">
    <name type="scientific">Secundilactobacillus oryzae JCM 18671</name>
    <dbReference type="NCBI Taxonomy" id="1291743"/>
    <lineage>
        <taxon>Bacteria</taxon>
        <taxon>Bacillati</taxon>
        <taxon>Bacillota</taxon>
        <taxon>Bacilli</taxon>
        <taxon>Lactobacillales</taxon>
        <taxon>Lactobacillaceae</taxon>
        <taxon>Secundilactobacillus</taxon>
    </lineage>
</organism>